<evidence type="ECO:0000256" key="1">
    <source>
        <dbReference type="SAM" id="MobiDB-lite"/>
    </source>
</evidence>
<proteinExistence type="predicted"/>
<dbReference type="AlphaFoldDB" id="A0A9Q3CQP0"/>
<keyword evidence="3" id="KW-1185">Reference proteome</keyword>
<organism evidence="2 3">
    <name type="scientific">Austropuccinia psidii MF-1</name>
    <dbReference type="NCBI Taxonomy" id="1389203"/>
    <lineage>
        <taxon>Eukaryota</taxon>
        <taxon>Fungi</taxon>
        <taxon>Dikarya</taxon>
        <taxon>Basidiomycota</taxon>
        <taxon>Pucciniomycotina</taxon>
        <taxon>Pucciniomycetes</taxon>
        <taxon>Pucciniales</taxon>
        <taxon>Sphaerophragmiaceae</taxon>
        <taxon>Austropuccinia</taxon>
    </lineage>
</organism>
<gene>
    <name evidence="2" type="ORF">O181_026883</name>
</gene>
<comment type="caution">
    <text evidence="2">The sequence shown here is derived from an EMBL/GenBank/DDBJ whole genome shotgun (WGS) entry which is preliminary data.</text>
</comment>
<dbReference type="EMBL" id="AVOT02009020">
    <property type="protein sequence ID" value="MBW0487168.1"/>
    <property type="molecule type" value="Genomic_DNA"/>
</dbReference>
<evidence type="ECO:0000313" key="3">
    <source>
        <dbReference type="Proteomes" id="UP000765509"/>
    </source>
</evidence>
<sequence length="135" mass="14687">MPTRLHPTPDETLTPPPHICPHRSLHFRDPASSSPLPTILMLLRGPQVMPPTPPSPAQNASNATYHPYASSALPTLLQHPPHTGLILMLLQPLQDETTMLPPICALTTPYASASPPFLLFCLQLLRSRGALKICP</sequence>
<name>A0A9Q3CQP0_9BASI</name>
<accession>A0A9Q3CQP0</accession>
<evidence type="ECO:0000313" key="2">
    <source>
        <dbReference type="EMBL" id="MBW0487168.1"/>
    </source>
</evidence>
<dbReference type="Proteomes" id="UP000765509">
    <property type="component" value="Unassembled WGS sequence"/>
</dbReference>
<reference evidence="2" key="1">
    <citation type="submission" date="2021-03" db="EMBL/GenBank/DDBJ databases">
        <title>Draft genome sequence of rust myrtle Austropuccinia psidii MF-1, a brazilian biotype.</title>
        <authorList>
            <person name="Quecine M.C."/>
            <person name="Pachon D.M.R."/>
            <person name="Bonatelli M.L."/>
            <person name="Correr F.H."/>
            <person name="Franceschini L.M."/>
            <person name="Leite T.F."/>
            <person name="Margarido G.R.A."/>
            <person name="Almeida C.A."/>
            <person name="Ferrarezi J.A."/>
            <person name="Labate C.A."/>
        </authorList>
    </citation>
    <scope>NUCLEOTIDE SEQUENCE</scope>
    <source>
        <strain evidence="2">MF-1</strain>
    </source>
</reference>
<feature type="region of interest" description="Disordered" evidence="1">
    <location>
        <begin position="1"/>
        <end position="21"/>
    </location>
</feature>
<protein>
    <submittedName>
        <fullName evidence="2">Uncharacterized protein</fullName>
    </submittedName>
</protein>